<protein>
    <submittedName>
        <fullName evidence="1">Uncharacterized protein</fullName>
    </submittedName>
</protein>
<dbReference type="HOGENOM" id="CLU_1220727_0_0_1"/>
<reference evidence="1" key="1">
    <citation type="journal article" date="2012" name="Nature">
        <title>The oyster genome reveals stress adaptation and complexity of shell formation.</title>
        <authorList>
            <person name="Zhang G."/>
            <person name="Fang X."/>
            <person name="Guo X."/>
            <person name="Li L."/>
            <person name="Luo R."/>
            <person name="Xu F."/>
            <person name="Yang P."/>
            <person name="Zhang L."/>
            <person name="Wang X."/>
            <person name="Qi H."/>
            <person name="Xiong Z."/>
            <person name="Que H."/>
            <person name="Xie Y."/>
            <person name="Holland P.W."/>
            <person name="Paps J."/>
            <person name="Zhu Y."/>
            <person name="Wu F."/>
            <person name="Chen Y."/>
            <person name="Wang J."/>
            <person name="Peng C."/>
            <person name="Meng J."/>
            <person name="Yang L."/>
            <person name="Liu J."/>
            <person name="Wen B."/>
            <person name="Zhang N."/>
            <person name="Huang Z."/>
            <person name="Zhu Q."/>
            <person name="Feng Y."/>
            <person name="Mount A."/>
            <person name="Hedgecock D."/>
            <person name="Xu Z."/>
            <person name="Liu Y."/>
            <person name="Domazet-Loso T."/>
            <person name="Du Y."/>
            <person name="Sun X."/>
            <person name="Zhang S."/>
            <person name="Liu B."/>
            <person name="Cheng P."/>
            <person name="Jiang X."/>
            <person name="Li J."/>
            <person name="Fan D."/>
            <person name="Wang W."/>
            <person name="Fu W."/>
            <person name="Wang T."/>
            <person name="Wang B."/>
            <person name="Zhang J."/>
            <person name="Peng Z."/>
            <person name="Li Y."/>
            <person name="Li N."/>
            <person name="Wang J."/>
            <person name="Chen M."/>
            <person name="He Y."/>
            <person name="Tan F."/>
            <person name="Song X."/>
            <person name="Zheng Q."/>
            <person name="Huang R."/>
            <person name="Yang H."/>
            <person name="Du X."/>
            <person name="Chen L."/>
            <person name="Yang M."/>
            <person name="Gaffney P.M."/>
            <person name="Wang S."/>
            <person name="Luo L."/>
            <person name="She Z."/>
            <person name="Ming Y."/>
            <person name="Huang W."/>
            <person name="Zhang S."/>
            <person name="Huang B."/>
            <person name="Zhang Y."/>
            <person name="Qu T."/>
            <person name="Ni P."/>
            <person name="Miao G."/>
            <person name="Wang J."/>
            <person name="Wang Q."/>
            <person name="Steinberg C.E."/>
            <person name="Wang H."/>
            <person name="Li N."/>
            <person name="Qian L."/>
            <person name="Zhang G."/>
            <person name="Li Y."/>
            <person name="Yang H."/>
            <person name="Liu X."/>
            <person name="Wang J."/>
            <person name="Yin Y."/>
            <person name="Wang J."/>
        </authorList>
    </citation>
    <scope>NUCLEOTIDE SEQUENCE [LARGE SCALE GENOMIC DNA]</scope>
    <source>
        <strain evidence="1">05x7-T-G4-1.051#20</strain>
    </source>
</reference>
<accession>K1P8J6</accession>
<dbReference type="InParanoid" id="K1P8J6"/>
<organism evidence="1">
    <name type="scientific">Magallana gigas</name>
    <name type="common">Pacific oyster</name>
    <name type="synonym">Crassostrea gigas</name>
    <dbReference type="NCBI Taxonomy" id="29159"/>
    <lineage>
        <taxon>Eukaryota</taxon>
        <taxon>Metazoa</taxon>
        <taxon>Spiralia</taxon>
        <taxon>Lophotrochozoa</taxon>
        <taxon>Mollusca</taxon>
        <taxon>Bivalvia</taxon>
        <taxon>Autobranchia</taxon>
        <taxon>Pteriomorphia</taxon>
        <taxon>Ostreida</taxon>
        <taxon>Ostreoidea</taxon>
        <taxon>Ostreidae</taxon>
        <taxon>Magallana</taxon>
    </lineage>
</organism>
<proteinExistence type="predicted"/>
<dbReference type="AlphaFoldDB" id="K1P8J6"/>
<gene>
    <name evidence="1" type="ORF">CGI_10000132</name>
</gene>
<sequence length="227" mass="27201">MASYIDYEDPAWTYVYVPAYSYDDEPLGFFINPRENMYSGVRSYDDSTFDIRRRRYILEDQLLGDDWDYIPLPRRHASPVRRRSRSVSREYVPVSYQENRSRLPSPAPVASVPTFRRSPSAGKYARQLRFDSRTRWIPFPSPKEDEFSVNLDLKTDALNRVLLRRDIDTALRSSYANKGRSVVRSKRDFDLSELQRLDRKQDQISRYLRDFKRDAIRAKYQSRFRYY</sequence>
<evidence type="ECO:0000313" key="1">
    <source>
        <dbReference type="EMBL" id="EKC17843.1"/>
    </source>
</evidence>
<name>K1P8J6_MAGGI</name>
<dbReference type="EMBL" id="JH821578">
    <property type="protein sequence ID" value="EKC17843.1"/>
    <property type="molecule type" value="Genomic_DNA"/>
</dbReference>